<name>A0ACC2DGA1_DIPCM</name>
<dbReference type="EMBL" id="CM055097">
    <property type="protein sequence ID" value="KAJ7553320.1"/>
    <property type="molecule type" value="Genomic_DNA"/>
</dbReference>
<dbReference type="Proteomes" id="UP001162992">
    <property type="component" value="Chromosome 6"/>
</dbReference>
<reference evidence="2" key="1">
    <citation type="journal article" date="2024" name="Proc. Natl. Acad. Sci. U.S.A.">
        <title>Extraordinary preservation of gene collinearity over three hundred million years revealed in homosporous lycophytes.</title>
        <authorList>
            <person name="Li C."/>
            <person name="Wickell D."/>
            <person name="Kuo L.Y."/>
            <person name="Chen X."/>
            <person name="Nie B."/>
            <person name="Liao X."/>
            <person name="Peng D."/>
            <person name="Ji J."/>
            <person name="Jenkins J."/>
            <person name="Williams M."/>
            <person name="Shu S."/>
            <person name="Plott C."/>
            <person name="Barry K."/>
            <person name="Rajasekar S."/>
            <person name="Grimwood J."/>
            <person name="Han X."/>
            <person name="Sun S."/>
            <person name="Hou Z."/>
            <person name="He W."/>
            <person name="Dai G."/>
            <person name="Sun C."/>
            <person name="Schmutz J."/>
            <person name="Leebens-Mack J.H."/>
            <person name="Li F.W."/>
            <person name="Wang L."/>
        </authorList>
    </citation>
    <scope>NUCLEOTIDE SEQUENCE [LARGE SCALE GENOMIC DNA]</scope>
    <source>
        <strain evidence="2">cv. PW_Plant_1</strain>
    </source>
</reference>
<comment type="caution">
    <text evidence="1">The sequence shown here is derived from an EMBL/GenBank/DDBJ whole genome shotgun (WGS) entry which is preliminary data.</text>
</comment>
<accession>A0ACC2DGA1</accession>
<sequence length="977" mass="108999">MNSVCEDCFTSYCSCSISTWKDEKRLQNTFPEAESLYLTNRFLQGKDGDTQFQGDLGKIDQSRIFNLKSGIIASTVQDSDQVYRGNSCYLHSCCLYCYRSMTVGSSWKRSVKRKIAQVSKKEEAELVLTNAMLLTQVSDMRDCAGGQEAEKCQTLKGRENGTVPARLNAPPSLECHVHGVNGEEKCHQEESNGKEDRREFSEKQDEVKKLTEALEAEHEAINALYDELEEERNAAAIAAMETMAVISRLQKEKAAVEMEARQYQRMVEEKALYDQEAISLLKEILLRKEEEKFFLEKEVQFYQERFVSDRARSWGRENGNICGQSASGREREMLLLEGKDIDFETLDSSMSLIPYAFQKANTPVNHTLPSMTVEPLSTRPLSSNDSYNDLLKDLGDFSTERMGGFGKTQRSSANLAGRSSGKKLIDSFNSAACGSKESGDIALQEVQEEGSTSEVRGTADRLKGRTYEYSPFTKNSSSHCVFPFQGEGKQNEAQQMSSFQSGADALDSGIPVQELISKGAFKDENQIRLQTWTDGASPTMWSLLTAEAVEGAAPSDSPQQNDFGWGNKASKTFLRSVQPESMEQVLRAFTGSVEKNRDTKDYDLERVRTEDKEKGSLDWEDGCSASVHDVYEVQHDHYQDSSITHLRRKGHDLEQNELEFLERYGSMWNNSAPVGQSPKASPLDAEFFSRGRMENLAQLEHSETSSCGTGLADLSVRERFGKPEPIFGSIDVDNQRSRRKHGLIGKRRQMISLSQRESSRSHADVIALDDPDDHSSHLSSDSSVAVSNHDDVESSMLTGDTSSEDKVKQLTVRLQALEEDRECLKQTILSLKKGNDEMQMLQDISKQLQQLRRTEREVKDVHESTFSSIFKGILSFNSLGGSVFSQLSRLACLFLRGAHAGGNLADPVGLTHLLANKDTLQATSCVTRGIKLEVVLPAGLASPTDDATRNSSVSKYVADWPTDTLDRSETSFSGWDH</sequence>
<proteinExistence type="predicted"/>
<organism evidence="1 2">
    <name type="scientific">Diphasiastrum complanatum</name>
    <name type="common">Issler's clubmoss</name>
    <name type="synonym">Lycopodium complanatum</name>
    <dbReference type="NCBI Taxonomy" id="34168"/>
    <lineage>
        <taxon>Eukaryota</taxon>
        <taxon>Viridiplantae</taxon>
        <taxon>Streptophyta</taxon>
        <taxon>Embryophyta</taxon>
        <taxon>Tracheophyta</taxon>
        <taxon>Lycopodiopsida</taxon>
        <taxon>Lycopodiales</taxon>
        <taxon>Lycopodiaceae</taxon>
        <taxon>Lycopodioideae</taxon>
        <taxon>Diphasiastrum</taxon>
    </lineage>
</organism>
<evidence type="ECO:0000313" key="2">
    <source>
        <dbReference type="Proteomes" id="UP001162992"/>
    </source>
</evidence>
<protein>
    <submittedName>
        <fullName evidence="1">Uncharacterized protein</fullName>
    </submittedName>
</protein>
<gene>
    <name evidence="1" type="ORF">O6H91_06G093100</name>
</gene>
<evidence type="ECO:0000313" key="1">
    <source>
        <dbReference type="EMBL" id="KAJ7553320.1"/>
    </source>
</evidence>
<keyword evidence="2" id="KW-1185">Reference proteome</keyword>